<organism evidence="1 2">
    <name type="scientific">Phocaeicola dorei</name>
    <dbReference type="NCBI Taxonomy" id="357276"/>
    <lineage>
        <taxon>Bacteria</taxon>
        <taxon>Pseudomonadati</taxon>
        <taxon>Bacteroidota</taxon>
        <taxon>Bacteroidia</taxon>
        <taxon>Bacteroidales</taxon>
        <taxon>Bacteroidaceae</taxon>
        <taxon>Phocaeicola</taxon>
    </lineage>
</organism>
<dbReference type="EMBL" id="CP126056">
    <property type="protein sequence ID" value="WHX08694.1"/>
    <property type="molecule type" value="Genomic_DNA"/>
</dbReference>
<proteinExistence type="predicted"/>
<sequence>MGEKEGEGIIRIKDSFEADFERLFTDKAYYKEMQERGRNFIVNEYSWDVAAKIYIDNFK</sequence>
<reference evidence="1" key="1">
    <citation type="journal article" date="2023" name="Nat. Commun.">
        <title>Identification of a novel Human Milk Oligosaccharides utilization cluster in the infant gut commensal Bacteroides dorei.</title>
        <authorList>
            <person name="Kijner S."/>
            <person name="Ennis D."/>
            <person name="Shmorak S."/>
            <person name="Florentin A."/>
            <person name="Yassour M."/>
        </authorList>
    </citation>
    <scope>NUCLEOTIDE SEQUENCE</scope>
    <source>
        <strain evidence="1">2</strain>
    </source>
</reference>
<dbReference type="Proteomes" id="UP001177934">
    <property type="component" value="Chromosome"/>
</dbReference>
<dbReference type="Gene3D" id="3.40.50.2000">
    <property type="entry name" value="Glycogen Phosphorylase B"/>
    <property type="match status" value="1"/>
</dbReference>
<gene>
    <name evidence="1" type="ORF">QNN11_14540</name>
</gene>
<dbReference type="SUPFAM" id="SSF53756">
    <property type="entry name" value="UDP-Glycosyltransferase/glycogen phosphorylase"/>
    <property type="match status" value="1"/>
</dbReference>
<evidence type="ECO:0000313" key="2">
    <source>
        <dbReference type="Proteomes" id="UP001177934"/>
    </source>
</evidence>
<evidence type="ECO:0000313" key="1">
    <source>
        <dbReference type="EMBL" id="WHX08694.1"/>
    </source>
</evidence>
<protein>
    <submittedName>
        <fullName evidence="1">Uncharacterized protein</fullName>
    </submittedName>
</protein>
<accession>A0AA95KVG9</accession>
<name>A0AA95KVG9_9BACT</name>
<dbReference type="AlphaFoldDB" id="A0AA95KVG9"/>